<dbReference type="Pfam" id="PF07963">
    <property type="entry name" value="N_methyl"/>
    <property type="match status" value="1"/>
</dbReference>
<keyword evidence="1" id="KW-0472">Membrane</keyword>
<gene>
    <name evidence="2" type="ORF">DFR28_10141</name>
</gene>
<evidence type="ECO:0000313" key="3">
    <source>
        <dbReference type="Proteomes" id="UP000253083"/>
    </source>
</evidence>
<name>A0A395JM84_9GAMM</name>
<dbReference type="InterPro" id="IPR018247">
    <property type="entry name" value="EF_Hand_1_Ca_BS"/>
</dbReference>
<dbReference type="InterPro" id="IPR012902">
    <property type="entry name" value="N_methyl_site"/>
</dbReference>
<keyword evidence="3" id="KW-1185">Reference proteome</keyword>
<organism evidence="2 3">
    <name type="scientific">Arenicella xantha</name>
    <dbReference type="NCBI Taxonomy" id="644221"/>
    <lineage>
        <taxon>Bacteria</taxon>
        <taxon>Pseudomonadati</taxon>
        <taxon>Pseudomonadota</taxon>
        <taxon>Gammaproteobacteria</taxon>
        <taxon>Arenicellales</taxon>
        <taxon>Arenicellaceae</taxon>
        <taxon>Arenicella</taxon>
    </lineage>
</organism>
<sequence length="242" mass="25779">MEIQNKLHGFSRAGMQFESQRGATLIEAMVSLLIFSVGALGIAAMQTTSLVRGDDTKQRSVAIWKGQELVDRMRSTKTIADPDGLLDEYLTEIGASTAAAIGSYTAKGAYSCPASAPTRCDDQQGSAAGTCSASDIVKFDVWSVICDPITGASVGPAGVADDSSFKLKNLDIALVANDVDFDSNGTVDSQEYFLYFEWLARSAEQNSNIQASSGAAKTIVTELCGTDVNVDTRLDAYCLRFH</sequence>
<evidence type="ECO:0000313" key="2">
    <source>
        <dbReference type="EMBL" id="RBP52659.1"/>
    </source>
</evidence>
<dbReference type="InParanoid" id="A0A395JM84"/>
<proteinExistence type="predicted"/>
<accession>A0A395JM84</accession>
<reference evidence="2 3" key="1">
    <citation type="submission" date="2018-06" db="EMBL/GenBank/DDBJ databases">
        <title>Genomic Encyclopedia of Type Strains, Phase IV (KMG-IV): sequencing the most valuable type-strain genomes for metagenomic binning, comparative biology and taxonomic classification.</title>
        <authorList>
            <person name="Goeker M."/>
        </authorList>
    </citation>
    <scope>NUCLEOTIDE SEQUENCE [LARGE SCALE GENOMIC DNA]</scope>
    <source>
        <strain evidence="2 3">DSM 24032</strain>
    </source>
</reference>
<dbReference type="Proteomes" id="UP000253083">
    <property type="component" value="Unassembled WGS sequence"/>
</dbReference>
<dbReference type="EMBL" id="QNRT01000001">
    <property type="protein sequence ID" value="RBP52659.1"/>
    <property type="molecule type" value="Genomic_DNA"/>
</dbReference>
<keyword evidence="1" id="KW-0812">Transmembrane</keyword>
<protein>
    <submittedName>
        <fullName evidence="2">Type IV pilus modification protein PilV</fullName>
    </submittedName>
</protein>
<feature type="transmembrane region" description="Helical" evidence="1">
    <location>
        <begin position="21"/>
        <end position="45"/>
    </location>
</feature>
<keyword evidence="1" id="KW-1133">Transmembrane helix</keyword>
<dbReference type="RefSeq" id="WP_211316792.1">
    <property type="nucleotide sequence ID" value="NZ_QNRT01000001.1"/>
</dbReference>
<dbReference type="PROSITE" id="PS00018">
    <property type="entry name" value="EF_HAND_1"/>
    <property type="match status" value="1"/>
</dbReference>
<comment type="caution">
    <text evidence="2">The sequence shown here is derived from an EMBL/GenBank/DDBJ whole genome shotgun (WGS) entry which is preliminary data.</text>
</comment>
<evidence type="ECO:0000256" key="1">
    <source>
        <dbReference type="SAM" id="Phobius"/>
    </source>
</evidence>
<dbReference type="AlphaFoldDB" id="A0A395JM84"/>